<accession>A0A2P2JP11</accession>
<dbReference type="AlphaFoldDB" id="A0A2P2JP11"/>
<sequence length="56" mass="6776">MTVFGRISLEYSIQNNLASTHACYFFFDHASFYFIKKLQRFRNRPITQSFSFFYTS</sequence>
<organism evidence="1">
    <name type="scientific">Rhizophora mucronata</name>
    <name type="common">Asiatic mangrove</name>
    <dbReference type="NCBI Taxonomy" id="61149"/>
    <lineage>
        <taxon>Eukaryota</taxon>
        <taxon>Viridiplantae</taxon>
        <taxon>Streptophyta</taxon>
        <taxon>Embryophyta</taxon>
        <taxon>Tracheophyta</taxon>
        <taxon>Spermatophyta</taxon>
        <taxon>Magnoliopsida</taxon>
        <taxon>eudicotyledons</taxon>
        <taxon>Gunneridae</taxon>
        <taxon>Pentapetalae</taxon>
        <taxon>rosids</taxon>
        <taxon>fabids</taxon>
        <taxon>Malpighiales</taxon>
        <taxon>Rhizophoraceae</taxon>
        <taxon>Rhizophora</taxon>
    </lineage>
</organism>
<name>A0A2P2JP11_RHIMU</name>
<reference evidence="1" key="1">
    <citation type="submission" date="2018-02" db="EMBL/GenBank/DDBJ databases">
        <title>Rhizophora mucronata_Transcriptome.</title>
        <authorList>
            <person name="Meera S.P."/>
            <person name="Sreeshan A."/>
            <person name="Augustine A."/>
        </authorList>
    </citation>
    <scope>NUCLEOTIDE SEQUENCE</scope>
    <source>
        <tissue evidence="1">Leaf</tissue>
    </source>
</reference>
<protein>
    <submittedName>
        <fullName evidence="1">Uncharacterized protein</fullName>
    </submittedName>
</protein>
<evidence type="ECO:0000313" key="1">
    <source>
        <dbReference type="EMBL" id="MBW95208.1"/>
    </source>
</evidence>
<dbReference type="EMBL" id="GGEC01014725">
    <property type="protein sequence ID" value="MBW95208.1"/>
    <property type="molecule type" value="Transcribed_RNA"/>
</dbReference>
<proteinExistence type="predicted"/>